<keyword evidence="1" id="KW-0732">Signal</keyword>
<dbReference type="GeneID" id="74896628"/>
<accession>C8V0S5</accession>
<evidence type="ECO:0000256" key="1">
    <source>
        <dbReference type="SAM" id="SignalP"/>
    </source>
</evidence>
<dbReference type="KEGG" id="ani:ANIA_10830"/>
<dbReference type="EMBL" id="BN001301">
    <property type="protein sequence ID" value="CBF70952.1"/>
    <property type="molecule type" value="Genomic_DNA"/>
</dbReference>
<protein>
    <recommendedName>
        <fullName evidence="4">Secreted protein</fullName>
    </recommendedName>
</protein>
<dbReference type="VEuPathDB" id="FungiDB:AN10830"/>
<sequence length="96" mass="11186">MMVQPSVSSFQRTGSVLSFVLLLSLSACKHDDDSLFPEVQQCLRGSYSRLPDFYICPLRKKKKMGRKKRNKACAELVLYNHARYYLWLISFCTQPF</sequence>
<reference evidence="3" key="2">
    <citation type="journal article" date="2009" name="Fungal Genet. Biol.">
        <title>The 2008 update of the Aspergillus nidulans genome annotation: a community effort.</title>
        <authorList>
            <person name="Wortman J.R."/>
            <person name="Gilsenan J.M."/>
            <person name="Joardar V."/>
            <person name="Deegan J."/>
            <person name="Clutterbuck J."/>
            <person name="Andersen M.R."/>
            <person name="Archer D."/>
            <person name="Bencina M."/>
            <person name="Braus G."/>
            <person name="Coutinho P."/>
            <person name="von Dohren H."/>
            <person name="Doonan J."/>
            <person name="Driessen A.J."/>
            <person name="Durek P."/>
            <person name="Espeso E."/>
            <person name="Fekete E."/>
            <person name="Flipphi M."/>
            <person name="Estrada C.G."/>
            <person name="Geysens S."/>
            <person name="Goldman G."/>
            <person name="de Groot P.W."/>
            <person name="Hansen K."/>
            <person name="Harris S.D."/>
            <person name="Heinekamp T."/>
            <person name="Helmstaedt K."/>
            <person name="Henrissat B."/>
            <person name="Hofmann G."/>
            <person name="Homan T."/>
            <person name="Horio T."/>
            <person name="Horiuchi H."/>
            <person name="James S."/>
            <person name="Jones M."/>
            <person name="Karaffa L."/>
            <person name="Karanyi Z."/>
            <person name="Kato M."/>
            <person name="Keller N."/>
            <person name="Kelly D.E."/>
            <person name="Kiel J.A."/>
            <person name="Kim J.M."/>
            <person name="van der Klei I.J."/>
            <person name="Klis F.M."/>
            <person name="Kovalchuk A."/>
            <person name="Krasevec N."/>
            <person name="Kubicek C.P."/>
            <person name="Liu B."/>
            <person name="Maccabe A."/>
            <person name="Meyer V."/>
            <person name="Mirabito P."/>
            <person name="Miskei M."/>
            <person name="Mos M."/>
            <person name="Mullins J."/>
            <person name="Nelson D.R."/>
            <person name="Nielsen J."/>
            <person name="Oakley B.R."/>
            <person name="Osmani S.A."/>
            <person name="Pakula T."/>
            <person name="Paszewski A."/>
            <person name="Paulsen I."/>
            <person name="Pilsyk S."/>
            <person name="Pocsi I."/>
            <person name="Punt P.J."/>
            <person name="Ram A.F."/>
            <person name="Ren Q."/>
            <person name="Robellet X."/>
            <person name="Robson G."/>
            <person name="Seiboth B."/>
            <person name="van Solingen P."/>
            <person name="Specht T."/>
            <person name="Sun J."/>
            <person name="Taheri-Talesh N."/>
            <person name="Takeshita N."/>
            <person name="Ussery D."/>
            <person name="vanKuyk P.A."/>
            <person name="Visser H."/>
            <person name="van de Vondervoort P.J."/>
            <person name="de Vries R.P."/>
            <person name="Walton J."/>
            <person name="Xiang X."/>
            <person name="Xiong Y."/>
            <person name="Zeng A.P."/>
            <person name="Brandt B.W."/>
            <person name="Cornell M.J."/>
            <person name="van den Hondel C.A."/>
            <person name="Visser J."/>
            <person name="Oliver S.G."/>
            <person name="Turner G."/>
        </authorList>
    </citation>
    <scope>GENOME REANNOTATION</scope>
    <source>
        <strain evidence="3">FGSC A4 / ATCC 38163 / CBS 112.46 / NRRL 194 / M139</strain>
    </source>
</reference>
<dbReference type="InParanoid" id="C8V0S5"/>
<dbReference type="HOGENOM" id="CLU_2359719_0_0_1"/>
<keyword evidence="3" id="KW-1185">Reference proteome</keyword>
<dbReference type="AlphaFoldDB" id="C8V0S5"/>
<gene>
    <name evidence="2" type="ORF">ANIA_10830</name>
</gene>
<feature type="signal peptide" evidence="1">
    <location>
        <begin position="1"/>
        <end position="28"/>
    </location>
</feature>
<proteinExistence type="predicted"/>
<dbReference type="RefSeq" id="XP_050467121.1">
    <property type="nucleotide sequence ID" value="XM_050613026.1"/>
</dbReference>
<evidence type="ECO:0000313" key="3">
    <source>
        <dbReference type="Proteomes" id="UP000000560"/>
    </source>
</evidence>
<reference evidence="3" key="1">
    <citation type="journal article" date="2005" name="Nature">
        <title>Sequencing of Aspergillus nidulans and comparative analysis with A. fumigatus and A. oryzae.</title>
        <authorList>
            <person name="Galagan J.E."/>
            <person name="Calvo S.E."/>
            <person name="Cuomo C."/>
            <person name="Ma L.J."/>
            <person name="Wortman J.R."/>
            <person name="Batzoglou S."/>
            <person name="Lee S.I."/>
            <person name="Basturkmen M."/>
            <person name="Spevak C.C."/>
            <person name="Clutterbuck J."/>
            <person name="Kapitonov V."/>
            <person name="Jurka J."/>
            <person name="Scazzocchio C."/>
            <person name="Farman M."/>
            <person name="Butler J."/>
            <person name="Purcell S."/>
            <person name="Harris S."/>
            <person name="Braus G.H."/>
            <person name="Draht O."/>
            <person name="Busch S."/>
            <person name="D'Enfert C."/>
            <person name="Bouchier C."/>
            <person name="Goldman G.H."/>
            <person name="Bell-Pedersen D."/>
            <person name="Griffiths-Jones S."/>
            <person name="Doonan J.H."/>
            <person name="Yu J."/>
            <person name="Vienken K."/>
            <person name="Pain A."/>
            <person name="Freitag M."/>
            <person name="Selker E.U."/>
            <person name="Archer D.B."/>
            <person name="Penalva M.A."/>
            <person name="Oakley B.R."/>
            <person name="Momany M."/>
            <person name="Tanaka T."/>
            <person name="Kumagai T."/>
            <person name="Asai K."/>
            <person name="Machida M."/>
            <person name="Nierman W.C."/>
            <person name="Denning D.W."/>
            <person name="Caddick M."/>
            <person name="Hynes M."/>
            <person name="Paoletti M."/>
            <person name="Fischer R."/>
            <person name="Miller B."/>
            <person name="Dyer P."/>
            <person name="Sachs M.S."/>
            <person name="Osmani S.A."/>
            <person name="Birren B.W."/>
        </authorList>
    </citation>
    <scope>NUCLEOTIDE SEQUENCE [LARGE SCALE GENOMIC DNA]</scope>
    <source>
        <strain evidence="3">FGSC A4 / ATCC 38163 / CBS 112.46 / NRRL 194 / M139</strain>
    </source>
</reference>
<name>C8V0S5_EMENI</name>
<dbReference type="Proteomes" id="UP000000560">
    <property type="component" value="Chromosome I"/>
</dbReference>
<evidence type="ECO:0008006" key="4">
    <source>
        <dbReference type="Google" id="ProtNLM"/>
    </source>
</evidence>
<organism evidence="2 3">
    <name type="scientific">Emericella nidulans (strain FGSC A4 / ATCC 38163 / CBS 112.46 / NRRL 194 / M139)</name>
    <name type="common">Aspergillus nidulans</name>
    <dbReference type="NCBI Taxonomy" id="227321"/>
    <lineage>
        <taxon>Eukaryota</taxon>
        <taxon>Fungi</taxon>
        <taxon>Dikarya</taxon>
        <taxon>Ascomycota</taxon>
        <taxon>Pezizomycotina</taxon>
        <taxon>Eurotiomycetes</taxon>
        <taxon>Eurotiomycetidae</taxon>
        <taxon>Eurotiales</taxon>
        <taxon>Aspergillaceae</taxon>
        <taxon>Aspergillus</taxon>
        <taxon>Aspergillus subgen. Nidulantes</taxon>
    </lineage>
</organism>
<feature type="chain" id="PRO_5002992085" description="Secreted protein" evidence="1">
    <location>
        <begin position="29"/>
        <end position="96"/>
    </location>
</feature>
<evidence type="ECO:0000313" key="2">
    <source>
        <dbReference type="EMBL" id="CBF70952.1"/>
    </source>
</evidence>